<keyword evidence="1" id="KW-1133">Transmembrane helix</keyword>
<comment type="caution">
    <text evidence="2">The sequence shown here is derived from an EMBL/GenBank/DDBJ whole genome shotgun (WGS) entry which is preliminary data.</text>
</comment>
<evidence type="ECO:0000313" key="3">
    <source>
        <dbReference type="Proteomes" id="UP001523262"/>
    </source>
</evidence>
<keyword evidence="3" id="KW-1185">Reference proteome</keyword>
<keyword evidence="1" id="KW-0812">Transmembrane</keyword>
<dbReference type="EMBL" id="JAMQCR010000001">
    <property type="protein sequence ID" value="MCM2532154.1"/>
    <property type="molecule type" value="Genomic_DNA"/>
</dbReference>
<feature type="transmembrane region" description="Helical" evidence="1">
    <location>
        <begin position="12"/>
        <end position="32"/>
    </location>
</feature>
<accession>A0ABT0W761</accession>
<organism evidence="2 3">
    <name type="scientific">Neobacillus pocheonensis</name>
    <dbReference type="NCBI Taxonomy" id="363869"/>
    <lineage>
        <taxon>Bacteria</taxon>
        <taxon>Bacillati</taxon>
        <taxon>Bacillota</taxon>
        <taxon>Bacilli</taxon>
        <taxon>Bacillales</taxon>
        <taxon>Bacillaceae</taxon>
        <taxon>Neobacillus</taxon>
    </lineage>
</organism>
<evidence type="ECO:0000313" key="2">
    <source>
        <dbReference type="EMBL" id="MCM2532154.1"/>
    </source>
</evidence>
<sequence length="115" mass="13518">MTLKIDSIRFINIKWLLVGISLIVGILSYMYLFRGVVVDNVYDSSHISIKNYSIFPTTLEIMPQTQFHDGNGDWSDDYEYPITITLKPEEKMYKEIDNNYDERSGDHTRFKVEVK</sequence>
<name>A0ABT0W761_9BACI</name>
<protein>
    <submittedName>
        <fullName evidence="2">Uncharacterized protein</fullName>
    </submittedName>
</protein>
<reference evidence="2 3" key="1">
    <citation type="submission" date="2022-06" db="EMBL/GenBank/DDBJ databases">
        <authorList>
            <person name="Jeon C.O."/>
        </authorList>
    </citation>
    <scope>NUCLEOTIDE SEQUENCE [LARGE SCALE GENOMIC DNA]</scope>
    <source>
        <strain evidence="2 3">KCTC 13943</strain>
    </source>
</reference>
<evidence type="ECO:0000256" key="1">
    <source>
        <dbReference type="SAM" id="Phobius"/>
    </source>
</evidence>
<keyword evidence="1" id="KW-0472">Membrane</keyword>
<gene>
    <name evidence="2" type="ORF">NDK43_06800</name>
</gene>
<dbReference type="Proteomes" id="UP001523262">
    <property type="component" value="Unassembled WGS sequence"/>
</dbReference>
<proteinExistence type="predicted"/>